<sequence length="43" mass="4827">MNHRSMLLGYFTVYGEAITPTIPPQYHTTVSSAPYRRRGAGQT</sequence>
<evidence type="ECO:0000313" key="1">
    <source>
        <dbReference type="EMBL" id="JAD17648.1"/>
    </source>
</evidence>
<name>A0A0A9TKR8_ARUDO</name>
<reference evidence="1" key="1">
    <citation type="submission" date="2014-09" db="EMBL/GenBank/DDBJ databases">
        <authorList>
            <person name="Magalhaes I.L.F."/>
            <person name="Oliveira U."/>
            <person name="Santos F.R."/>
            <person name="Vidigal T.H.D.A."/>
            <person name="Brescovit A.D."/>
            <person name="Santos A.J."/>
        </authorList>
    </citation>
    <scope>NUCLEOTIDE SEQUENCE</scope>
    <source>
        <tissue evidence="1">Shoot tissue taken approximately 20 cm above the soil surface</tissue>
    </source>
</reference>
<proteinExistence type="predicted"/>
<dbReference type="EMBL" id="GBRH01280247">
    <property type="protein sequence ID" value="JAD17648.1"/>
    <property type="molecule type" value="Transcribed_RNA"/>
</dbReference>
<protein>
    <submittedName>
        <fullName evidence="1">Uncharacterized protein</fullName>
    </submittedName>
</protein>
<accession>A0A0A9TKR8</accession>
<organism evidence="1">
    <name type="scientific">Arundo donax</name>
    <name type="common">Giant reed</name>
    <name type="synonym">Donax arundinaceus</name>
    <dbReference type="NCBI Taxonomy" id="35708"/>
    <lineage>
        <taxon>Eukaryota</taxon>
        <taxon>Viridiplantae</taxon>
        <taxon>Streptophyta</taxon>
        <taxon>Embryophyta</taxon>
        <taxon>Tracheophyta</taxon>
        <taxon>Spermatophyta</taxon>
        <taxon>Magnoliopsida</taxon>
        <taxon>Liliopsida</taxon>
        <taxon>Poales</taxon>
        <taxon>Poaceae</taxon>
        <taxon>PACMAD clade</taxon>
        <taxon>Arundinoideae</taxon>
        <taxon>Arundineae</taxon>
        <taxon>Arundo</taxon>
    </lineage>
</organism>
<dbReference type="AlphaFoldDB" id="A0A0A9TKR8"/>
<reference evidence="1" key="2">
    <citation type="journal article" date="2015" name="Data Brief">
        <title>Shoot transcriptome of the giant reed, Arundo donax.</title>
        <authorList>
            <person name="Barrero R.A."/>
            <person name="Guerrero F.D."/>
            <person name="Moolhuijzen P."/>
            <person name="Goolsby J.A."/>
            <person name="Tidwell J."/>
            <person name="Bellgard S.E."/>
            <person name="Bellgard M.I."/>
        </authorList>
    </citation>
    <scope>NUCLEOTIDE SEQUENCE</scope>
    <source>
        <tissue evidence="1">Shoot tissue taken approximately 20 cm above the soil surface</tissue>
    </source>
</reference>